<dbReference type="Pfam" id="PF00085">
    <property type="entry name" value="Thioredoxin"/>
    <property type="match status" value="1"/>
</dbReference>
<dbReference type="AlphaFoldDB" id="A0A9P1BWD9"/>
<organism evidence="4">
    <name type="scientific">Cladocopium goreaui</name>
    <dbReference type="NCBI Taxonomy" id="2562237"/>
    <lineage>
        <taxon>Eukaryota</taxon>
        <taxon>Sar</taxon>
        <taxon>Alveolata</taxon>
        <taxon>Dinophyceae</taxon>
        <taxon>Suessiales</taxon>
        <taxon>Symbiodiniaceae</taxon>
        <taxon>Cladocopium</taxon>
    </lineage>
</organism>
<dbReference type="EMBL" id="CAMXCT020000568">
    <property type="protein sequence ID" value="CAL1133953.1"/>
    <property type="molecule type" value="Genomic_DNA"/>
</dbReference>
<feature type="domain" description="Thioredoxin" evidence="3">
    <location>
        <begin position="43"/>
        <end position="139"/>
    </location>
</feature>
<dbReference type="Gene3D" id="3.40.30.10">
    <property type="entry name" value="Glutaredoxin"/>
    <property type="match status" value="1"/>
</dbReference>
<evidence type="ECO:0000256" key="2">
    <source>
        <dbReference type="SAM" id="MobiDB-lite"/>
    </source>
</evidence>
<dbReference type="Proteomes" id="UP001152797">
    <property type="component" value="Unassembled WGS sequence"/>
</dbReference>
<reference evidence="4" key="1">
    <citation type="submission" date="2022-10" db="EMBL/GenBank/DDBJ databases">
        <authorList>
            <person name="Chen Y."/>
            <person name="Dougan E. K."/>
            <person name="Chan C."/>
            <person name="Rhodes N."/>
            <person name="Thang M."/>
        </authorList>
    </citation>
    <scope>NUCLEOTIDE SEQUENCE</scope>
</reference>
<evidence type="ECO:0000259" key="3">
    <source>
        <dbReference type="Pfam" id="PF00085"/>
    </source>
</evidence>
<reference evidence="5" key="2">
    <citation type="submission" date="2024-04" db="EMBL/GenBank/DDBJ databases">
        <authorList>
            <person name="Chen Y."/>
            <person name="Shah S."/>
            <person name="Dougan E. K."/>
            <person name="Thang M."/>
            <person name="Chan C."/>
        </authorList>
    </citation>
    <scope>NUCLEOTIDE SEQUENCE [LARGE SCALE GENOMIC DNA]</scope>
</reference>
<keyword evidence="7" id="KW-1185">Reference proteome</keyword>
<evidence type="ECO:0000313" key="4">
    <source>
        <dbReference type="EMBL" id="CAI3980578.1"/>
    </source>
</evidence>
<evidence type="ECO:0000256" key="1">
    <source>
        <dbReference type="ARBA" id="ARBA00023157"/>
    </source>
</evidence>
<dbReference type="EMBL" id="CAMXCT010000568">
    <property type="protein sequence ID" value="CAI3980578.1"/>
    <property type="molecule type" value="Genomic_DNA"/>
</dbReference>
<evidence type="ECO:0000313" key="7">
    <source>
        <dbReference type="Proteomes" id="UP001152797"/>
    </source>
</evidence>
<comment type="caution">
    <text evidence="4">The sequence shown here is derived from an EMBL/GenBank/DDBJ whole genome shotgun (WGS) entry which is preliminary data.</text>
</comment>
<dbReference type="InterPro" id="IPR013766">
    <property type="entry name" value="Thioredoxin_domain"/>
</dbReference>
<name>A0A9P1BWD9_9DINO</name>
<keyword evidence="1" id="KW-1015">Disulfide bond</keyword>
<dbReference type="InterPro" id="IPR036249">
    <property type="entry name" value="Thioredoxin-like_sf"/>
</dbReference>
<proteinExistence type="predicted"/>
<dbReference type="PANTHER" id="PTHR46115">
    <property type="entry name" value="THIOREDOXIN-LIKE PROTEIN 1"/>
    <property type="match status" value="1"/>
</dbReference>
<protein>
    <submittedName>
        <fullName evidence="6">TPR repeat-containing thioredoxin TDX</fullName>
    </submittedName>
</protein>
<dbReference type="SUPFAM" id="SSF52833">
    <property type="entry name" value="Thioredoxin-like"/>
    <property type="match status" value="1"/>
</dbReference>
<gene>
    <name evidence="4" type="ORF">C1SCF055_LOCUS8441</name>
</gene>
<dbReference type="OrthoDB" id="431445at2759"/>
<accession>A0A9P1BWD9</accession>
<evidence type="ECO:0000313" key="5">
    <source>
        <dbReference type="EMBL" id="CAL1133953.1"/>
    </source>
</evidence>
<dbReference type="EMBL" id="CAMXCT030000568">
    <property type="protein sequence ID" value="CAL4767890.1"/>
    <property type="molecule type" value="Genomic_DNA"/>
</dbReference>
<feature type="region of interest" description="Disordered" evidence="2">
    <location>
        <begin position="1"/>
        <end position="32"/>
    </location>
</feature>
<evidence type="ECO:0000313" key="6">
    <source>
        <dbReference type="EMBL" id="CAL4767890.1"/>
    </source>
</evidence>
<sequence>MFKFPHTPTEQEPNERPARRASFGESSKDPGHTLPFPGLVTVVHSEEELDYILAGLGSRWVVLELWAPWSAACAAIRSEFEVLAKSYPTWIFLRADIGQLPGIASRWSVTRIPLYVFFWQGIEETEFAGASVRKLREVLDDCTMLGPAEVAVPLIEFLKVMKAHADPAGRVSDWKLNPEGAD</sequence>